<gene>
    <name evidence="5" type="ORF">AAFF_G00181950</name>
</gene>
<accession>A0AAD7RKI0</accession>
<dbReference type="AlphaFoldDB" id="A0AAD7RKI0"/>
<dbReference type="InterPro" id="IPR038892">
    <property type="entry name" value="SMCHD1"/>
</dbReference>
<comment type="caution">
    <text evidence="5">The sequence shown here is derived from an EMBL/GenBank/DDBJ whole genome shotgun (WGS) entry which is preliminary data.</text>
</comment>
<evidence type="ECO:0000313" key="5">
    <source>
        <dbReference type="EMBL" id="KAJ8385839.1"/>
    </source>
</evidence>
<dbReference type="InterPro" id="IPR036277">
    <property type="entry name" value="SMC_hinge_sf"/>
</dbReference>
<dbReference type="GO" id="GO:0006302">
    <property type="term" value="P:double-strand break repair"/>
    <property type="evidence" value="ECO:0007669"/>
    <property type="project" value="InterPro"/>
</dbReference>
<dbReference type="PANTHER" id="PTHR22640:SF2">
    <property type="entry name" value="STRUCTURAL MAINTENANCE OF CHROMOSOMES FLEXIBLE HINGE DOMAIN-CONTAINING PROTEIN 1"/>
    <property type="match status" value="1"/>
</dbReference>
<dbReference type="Pfam" id="PF06470">
    <property type="entry name" value="SMC_hinge"/>
    <property type="match status" value="1"/>
</dbReference>
<evidence type="ECO:0000259" key="4">
    <source>
        <dbReference type="SMART" id="SM00968"/>
    </source>
</evidence>
<protein>
    <recommendedName>
        <fullName evidence="4">SMC hinge domain-containing protein</fullName>
    </recommendedName>
</protein>
<dbReference type="Pfam" id="PF26201">
    <property type="entry name" value="Ig_SMCHD1_7th"/>
    <property type="match status" value="1"/>
</dbReference>
<proteinExistence type="predicted"/>
<dbReference type="GO" id="GO:0005694">
    <property type="term" value="C:chromosome"/>
    <property type="evidence" value="ECO:0007669"/>
    <property type="project" value="UniProtKB-SubCell"/>
</dbReference>
<keyword evidence="2" id="KW-0158">Chromosome</keyword>
<keyword evidence="6" id="KW-1185">Reference proteome</keyword>
<name>A0AAD7RKI0_9TELE</name>
<evidence type="ECO:0000256" key="3">
    <source>
        <dbReference type="SAM" id="MobiDB-lite"/>
    </source>
</evidence>
<dbReference type="InterPro" id="IPR058616">
    <property type="entry name" value="Ig_SMCHD1_8th"/>
</dbReference>
<comment type="subcellular location">
    <subcellularLocation>
        <location evidence="1">Chromosome</location>
    </subcellularLocation>
</comment>
<dbReference type="PANTHER" id="PTHR22640">
    <property type="entry name" value="STRUCTURAL MAINTENANCE OF CHROMOSOMES FLEXIBLE HINGE DOMAIN-CONTAINING PROTEIN 1"/>
    <property type="match status" value="1"/>
</dbReference>
<dbReference type="EMBL" id="JAINUG010000240">
    <property type="protein sequence ID" value="KAJ8385839.1"/>
    <property type="molecule type" value="Genomic_DNA"/>
</dbReference>
<dbReference type="SMART" id="SM00968">
    <property type="entry name" value="SMC_hinge"/>
    <property type="match status" value="1"/>
</dbReference>
<feature type="region of interest" description="Disordered" evidence="3">
    <location>
        <begin position="568"/>
        <end position="626"/>
    </location>
</feature>
<sequence>MAVFEVTVVSEDGGAIKNLSPASMSMMMWKGESSGPRPPQSAATLKCSKPKDTEKLDCFYFRDKIIPERVGKYTIQFVLCVEKNKCLWSHQYVINVVPNDPVKLMPDSQPPTPVVSNIHAITSRSLVESLPLKIMDEYDNPAGTDLDGKVVVSIKSSNSSEKDLPLFDGKTKTMQFTLSEGEAQISNLAVMENCPGTDGTEYILHFKPVIPAFKPETPLRPFELPFLFYNDSKNQQQMVALTKKKDRLSQSLIAYRSLFDTNSQLISELKDQLQDSTNKETHLKSELRKSHINITQLGTMEAIDGLIREKGAEQERIRRQPRRTCMIPDIFKSNPDVLGKVAHLAQVEDNDAARVISWHLSGDMDCVVSLTTAAARQIYDDTQGRQQVMPLDTVFWRSTNRPLPHVRNGLSSFPPVGNPIFVRDLLIFPKHAESCQIVFGNLLGDTILVDNLDAANHYRKGVVQNKMQCPTLLTRQGERVRSNGKFGGLQNKAPSIEKLRGQVFGAPFPEQYYVLHTQIDLLQQYRVAMAKCRQVREDYEVHMQYMKSPEMVEKEDEMKMQEVQLKDIEAKLGVTPGKKPDSSARKRATEPAQPSGVIAKRARRGERTSPSEGTASPGMVTRNRMS</sequence>
<reference evidence="5" key="1">
    <citation type="journal article" date="2023" name="Science">
        <title>Genome structures resolve the early diversification of teleost fishes.</title>
        <authorList>
            <person name="Parey E."/>
            <person name="Louis A."/>
            <person name="Montfort J."/>
            <person name="Bouchez O."/>
            <person name="Roques C."/>
            <person name="Iampietro C."/>
            <person name="Lluch J."/>
            <person name="Castinel A."/>
            <person name="Donnadieu C."/>
            <person name="Desvignes T."/>
            <person name="Floi Bucao C."/>
            <person name="Jouanno E."/>
            <person name="Wen M."/>
            <person name="Mejri S."/>
            <person name="Dirks R."/>
            <person name="Jansen H."/>
            <person name="Henkel C."/>
            <person name="Chen W.J."/>
            <person name="Zahm M."/>
            <person name="Cabau C."/>
            <person name="Klopp C."/>
            <person name="Thompson A.W."/>
            <person name="Robinson-Rechavi M."/>
            <person name="Braasch I."/>
            <person name="Lecointre G."/>
            <person name="Bobe J."/>
            <person name="Postlethwait J.H."/>
            <person name="Berthelot C."/>
            <person name="Roest Crollius H."/>
            <person name="Guiguen Y."/>
        </authorList>
    </citation>
    <scope>NUCLEOTIDE SEQUENCE</scope>
    <source>
        <strain evidence="5">NC1722</strain>
    </source>
</reference>
<feature type="domain" description="SMC hinge" evidence="4">
    <location>
        <begin position="335"/>
        <end position="459"/>
    </location>
</feature>
<dbReference type="GO" id="GO:0005524">
    <property type="term" value="F:ATP binding"/>
    <property type="evidence" value="ECO:0007669"/>
    <property type="project" value="InterPro"/>
</dbReference>
<evidence type="ECO:0000256" key="2">
    <source>
        <dbReference type="ARBA" id="ARBA00022454"/>
    </source>
</evidence>
<dbReference type="GO" id="GO:0051276">
    <property type="term" value="P:chromosome organization"/>
    <property type="evidence" value="ECO:0007669"/>
    <property type="project" value="InterPro"/>
</dbReference>
<dbReference type="Gene3D" id="3.30.70.1620">
    <property type="match status" value="1"/>
</dbReference>
<evidence type="ECO:0000256" key="1">
    <source>
        <dbReference type="ARBA" id="ARBA00004286"/>
    </source>
</evidence>
<dbReference type="Proteomes" id="UP001221898">
    <property type="component" value="Unassembled WGS sequence"/>
</dbReference>
<feature type="compositionally biased region" description="Basic and acidic residues" evidence="3">
    <location>
        <begin position="578"/>
        <end position="589"/>
    </location>
</feature>
<dbReference type="InterPro" id="IPR010935">
    <property type="entry name" value="SMC_hinge"/>
</dbReference>
<dbReference type="InterPro" id="IPR058617">
    <property type="entry name" value="Ig_SMCHD1_7th"/>
</dbReference>
<dbReference type="Pfam" id="PF26199">
    <property type="entry name" value="Ig_SMCHD1_8th"/>
    <property type="match status" value="1"/>
</dbReference>
<organism evidence="5 6">
    <name type="scientific">Aldrovandia affinis</name>
    <dbReference type="NCBI Taxonomy" id="143900"/>
    <lineage>
        <taxon>Eukaryota</taxon>
        <taxon>Metazoa</taxon>
        <taxon>Chordata</taxon>
        <taxon>Craniata</taxon>
        <taxon>Vertebrata</taxon>
        <taxon>Euteleostomi</taxon>
        <taxon>Actinopterygii</taxon>
        <taxon>Neopterygii</taxon>
        <taxon>Teleostei</taxon>
        <taxon>Notacanthiformes</taxon>
        <taxon>Halosauridae</taxon>
        <taxon>Aldrovandia</taxon>
    </lineage>
</organism>
<dbReference type="SUPFAM" id="SSF75553">
    <property type="entry name" value="Smc hinge domain"/>
    <property type="match status" value="1"/>
</dbReference>
<evidence type="ECO:0000313" key="6">
    <source>
        <dbReference type="Proteomes" id="UP001221898"/>
    </source>
</evidence>
<dbReference type="Gene3D" id="1.20.1060.20">
    <property type="match status" value="1"/>
</dbReference>